<keyword evidence="5" id="KW-0547">Nucleotide-binding</keyword>
<dbReference type="PANTHER" id="PTHR43553">
    <property type="entry name" value="HEAVY METAL TRANSPORTER"/>
    <property type="match status" value="1"/>
</dbReference>
<dbReference type="InterPro" id="IPR015856">
    <property type="entry name" value="ABC_transpr_CbiO/EcfA_su"/>
</dbReference>
<keyword evidence="6 10" id="KW-0067">ATP-binding</keyword>
<comment type="similarity">
    <text evidence="2">Belongs to the ABC transporter superfamily.</text>
</comment>
<evidence type="ECO:0000256" key="5">
    <source>
        <dbReference type="ARBA" id="ARBA00022741"/>
    </source>
</evidence>
<keyword evidence="7" id="KW-1278">Translocase</keyword>
<evidence type="ECO:0000313" key="10">
    <source>
        <dbReference type="EMBL" id="TNJ39799.1"/>
    </source>
</evidence>
<dbReference type="SUPFAM" id="SSF52540">
    <property type="entry name" value="P-loop containing nucleoside triphosphate hydrolases"/>
    <property type="match status" value="1"/>
</dbReference>
<accession>A0A5C4SA39</accession>
<dbReference type="InterPro" id="IPR003439">
    <property type="entry name" value="ABC_transporter-like_ATP-bd"/>
</dbReference>
<dbReference type="GO" id="GO:0043190">
    <property type="term" value="C:ATP-binding cassette (ABC) transporter complex"/>
    <property type="evidence" value="ECO:0007669"/>
    <property type="project" value="TreeGrafter"/>
</dbReference>
<dbReference type="GO" id="GO:0016887">
    <property type="term" value="F:ATP hydrolysis activity"/>
    <property type="evidence" value="ECO:0007669"/>
    <property type="project" value="InterPro"/>
</dbReference>
<dbReference type="Pfam" id="PF00005">
    <property type="entry name" value="ABC_tran"/>
    <property type="match status" value="1"/>
</dbReference>
<dbReference type="PANTHER" id="PTHR43553:SF24">
    <property type="entry name" value="ENERGY-COUPLING FACTOR TRANSPORTER ATP-BINDING PROTEIN ECFA1"/>
    <property type="match status" value="1"/>
</dbReference>
<keyword evidence="8" id="KW-0472">Membrane</keyword>
<dbReference type="Gene3D" id="3.40.50.300">
    <property type="entry name" value="P-loop containing nucleotide triphosphate hydrolases"/>
    <property type="match status" value="1"/>
</dbReference>
<evidence type="ECO:0000256" key="4">
    <source>
        <dbReference type="ARBA" id="ARBA00022475"/>
    </source>
</evidence>
<evidence type="ECO:0000256" key="1">
    <source>
        <dbReference type="ARBA" id="ARBA00004236"/>
    </source>
</evidence>
<evidence type="ECO:0000256" key="7">
    <source>
        <dbReference type="ARBA" id="ARBA00022967"/>
    </source>
</evidence>
<evidence type="ECO:0000256" key="2">
    <source>
        <dbReference type="ARBA" id="ARBA00005417"/>
    </source>
</evidence>
<protein>
    <submittedName>
        <fullName evidence="10">ABC transporter ATP-binding protein</fullName>
    </submittedName>
</protein>
<feature type="domain" description="ABC transporter" evidence="9">
    <location>
        <begin position="2"/>
        <end position="232"/>
    </location>
</feature>
<comment type="caution">
    <text evidence="10">The sequence shown here is derived from an EMBL/GenBank/DDBJ whole genome shotgun (WGS) entry which is preliminary data.</text>
</comment>
<dbReference type="InterPro" id="IPR003593">
    <property type="entry name" value="AAA+_ATPase"/>
</dbReference>
<dbReference type="Proteomes" id="UP000308271">
    <property type="component" value="Unassembled WGS sequence"/>
</dbReference>
<evidence type="ECO:0000256" key="6">
    <source>
        <dbReference type="ARBA" id="ARBA00022840"/>
    </source>
</evidence>
<dbReference type="GO" id="GO:0005524">
    <property type="term" value="F:ATP binding"/>
    <property type="evidence" value="ECO:0007669"/>
    <property type="project" value="UniProtKB-KW"/>
</dbReference>
<dbReference type="CDD" id="cd03225">
    <property type="entry name" value="ABC_cobalt_CbiO_domain1"/>
    <property type="match status" value="1"/>
</dbReference>
<gene>
    <name evidence="10" type="ORF">FGF66_02335</name>
</gene>
<proteinExistence type="inferred from homology"/>
<reference evidence="10 11" key="1">
    <citation type="submission" date="2019-05" db="EMBL/GenBank/DDBJ databases">
        <title>Draft Whole-Genome sequence of the green sulfur bacterium Chlorobaculum thiosulfatiphilum DSM 249.</title>
        <authorList>
            <person name="Meyer T.E."/>
            <person name="Kyndt J.A."/>
        </authorList>
    </citation>
    <scope>NUCLEOTIDE SEQUENCE [LARGE SCALE GENOMIC DNA]</scope>
    <source>
        <strain evidence="10 11">DSM 249</strain>
    </source>
</reference>
<evidence type="ECO:0000256" key="8">
    <source>
        <dbReference type="ARBA" id="ARBA00023136"/>
    </source>
</evidence>
<dbReference type="PROSITE" id="PS50893">
    <property type="entry name" value="ABC_TRANSPORTER_2"/>
    <property type="match status" value="1"/>
</dbReference>
<evidence type="ECO:0000313" key="11">
    <source>
        <dbReference type="Proteomes" id="UP000308271"/>
    </source>
</evidence>
<evidence type="ECO:0000259" key="9">
    <source>
        <dbReference type="PROSITE" id="PS50893"/>
    </source>
</evidence>
<comment type="subcellular location">
    <subcellularLocation>
        <location evidence="1">Cell membrane</location>
    </subcellularLocation>
</comment>
<evidence type="ECO:0000256" key="3">
    <source>
        <dbReference type="ARBA" id="ARBA00022448"/>
    </source>
</evidence>
<dbReference type="OrthoDB" id="594396at2"/>
<sequence length="240" mass="26352">MIDIDQLAFTYPDGAKALDGLSLRVAKGESVGIAGSNGAGKSTLVSHLNAWHLPQAGSARIGGIAVERKTVEQIRQMVGLVFQKPDDQLFMARVYDDVLFGPSNLGMDEAQSRAEAERLLRLFGLWELRDKPPAHLSQGQKRFAALAAVLVMQPELLVMDEPTSDLDPRNRRMLIGLVNNLQTTKLTVSHDLDFIWETCERVCIMNKGKIVADGPTKDILADRELLEANGLELPLRLQGG</sequence>
<dbReference type="AlphaFoldDB" id="A0A5C4SA39"/>
<keyword evidence="4" id="KW-1003">Cell membrane</keyword>
<dbReference type="InterPro" id="IPR050095">
    <property type="entry name" value="ECF_ABC_transporter_ATP-bd"/>
</dbReference>
<keyword evidence="11" id="KW-1185">Reference proteome</keyword>
<keyword evidence="3" id="KW-0813">Transport</keyword>
<dbReference type="GO" id="GO:0042626">
    <property type="term" value="F:ATPase-coupled transmembrane transporter activity"/>
    <property type="evidence" value="ECO:0007669"/>
    <property type="project" value="TreeGrafter"/>
</dbReference>
<dbReference type="RefSeq" id="WP_139456102.1">
    <property type="nucleotide sequence ID" value="NZ_VDCH01000003.1"/>
</dbReference>
<dbReference type="InterPro" id="IPR027417">
    <property type="entry name" value="P-loop_NTPase"/>
</dbReference>
<organism evidence="10 11">
    <name type="scientific">Chlorobaculum thiosulfatiphilum</name>
    <name type="common">Chlorobium limicola f.sp. thiosulfatophilum</name>
    <dbReference type="NCBI Taxonomy" id="115852"/>
    <lineage>
        <taxon>Bacteria</taxon>
        <taxon>Pseudomonadati</taxon>
        <taxon>Chlorobiota</taxon>
        <taxon>Chlorobiia</taxon>
        <taxon>Chlorobiales</taxon>
        <taxon>Chlorobiaceae</taxon>
        <taxon>Chlorobaculum</taxon>
    </lineage>
</organism>
<dbReference type="SMART" id="SM00382">
    <property type="entry name" value="AAA"/>
    <property type="match status" value="1"/>
</dbReference>
<dbReference type="FunFam" id="3.40.50.300:FF:000224">
    <property type="entry name" value="Energy-coupling factor transporter ATP-binding protein EcfA"/>
    <property type="match status" value="1"/>
</dbReference>
<name>A0A5C4SA39_CHLTI</name>
<dbReference type="EMBL" id="VDCH01000003">
    <property type="protein sequence ID" value="TNJ39799.1"/>
    <property type="molecule type" value="Genomic_DNA"/>
</dbReference>